<comment type="caution">
    <text evidence="2">The sequence shown here is derived from an EMBL/GenBank/DDBJ whole genome shotgun (WGS) entry which is preliminary data.</text>
</comment>
<feature type="region of interest" description="Disordered" evidence="1">
    <location>
        <begin position="1"/>
        <end position="21"/>
    </location>
</feature>
<reference evidence="2" key="1">
    <citation type="submission" date="2020-06" db="EMBL/GenBank/DDBJ databases">
        <authorList>
            <person name="Li T."/>
            <person name="Hu X."/>
            <person name="Zhang T."/>
            <person name="Song X."/>
            <person name="Zhang H."/>
            <person name="Dai N."/>
            <person name="Sheng W."/>
            <person name="Hou X."/>
            <person name="Wei L."/>
        </authorList>
    </citation>
    <scope>NUCLEOTIDE SEQUENCE</scope>
    <source>
        <strain evidence="2">KEN1</strain>
        <tissue evidence="2">Leaf</tissue>
    </source>
</reference>
<organism evidence="2">
    <name type="scientific">Sesamum latifolium</name>
    <dbReference type="NCBI Taxonomy" id="2727402"/>
    <lineage>
        <taxon>Eukaryota</taxon>
        <taxon>Viridiplantae</taxon>
        <taxon>Streptophyta</taxon>
        <taxon>Embryophyta</taxon>
        <taxon>Tracheophyta</taxon>
        <taxon>Spermatophyta</taxon>
        <taxon>Magnoliopsida</taxon>
        <taxon>eudicotyledons</taxon>
        <taxon>Gunneridae</taxon>
        <taxon>Pentapetalae</taxon>
        <taxon>asterids</taxon>
        <taxon>lamiids</taxon>
        <taxon>Lamiales</taxon>
        <taxon>Pedaliaceae</taxon>
        <taxon>Sesamum</taxon>
    </lineage>
</organism>
<sequence>MRDFVAPTRRTKPCSGEASKKKLEDRVEHLLGEVVELKESKKEAMGRYQQAEKEVKRLQREAKAQ</sequence>
<reference evidence="2" key="2">
    <citation type="journal article" date="2024" name="Plant">
        <title>Genomic evolution and insights into agronomic trait innovations of Sesamum species.</title>
        <authorList>
            <person name="Miao H."/>
            <person name="Wang L."/>
            <person name="Qu L."/>
            <person name="Liu H."/>
            <person name="Sun Y."/>
            <person name="Le M."/>
            <person name="Wang Q."/>
            <person name="Wei S."/>
            <person name="Zheng Y."/>
            <person name="Lin W."/>
            <person name="Duan Y."/>
            <person name="Cao H."/>
            <person name="Xiong S."/>
            <person name="Wang X."/>
            <person name="Wei L."/>
            <person name="Li C."/>
            <person name="Ma Q."/>
            <person name="Ju M."/>
            <person name="Zhao R."/>
            <person name="Li G."/>
            <person name="Mu C."/>
            <person name="Tian Q."/>
            <person name="Mei H."/>
            <person name="Zhang T."/>
            <person name="Gao T."/>
            <person name="Zhang H."/>
        </authorList>
    </citation>
    <scope>NUCLEOTIDE SEQUENCE</scope>
    <source>
        <strain evidence="2">KEN1</strain>
    </source>
</reference>
<evidence type="ECO:0000256" key="1">
    <source>
        <dbReference type="SAM" id="MobiDB-lite"/>
    </source>
</evidence>
<dbReference type="EMBL" id="JACGWN010000005">
    <property type="protein sequence ID" value="KAL0449401.1"/>
    <property type="molecule type" value="Genomic_DNA"/>
</dbReference>
<protein>
    <submittedName>
        <fullName evidence="2">Uncharacterized protein</fullName>
    </submittedName>
</protein>
<name>A0AAW2X900_9LAMI</name>
<accession>A0AAW2X900</accession>
<dbReference type="AlphaFoldDB" id="A0AAW2X900"/>
<evidence type="ECO:0000313" key="2">
    <source>
        <dbReference type="EMBL" id="KAL0449401.1"/>
    </source>
</evidence>
<proteinExistence type="predicted"/>
<gene>
    <name evidence="2" type="ORF">Slati_1496500</name>
</gene>